<dbReference type="STRING" id="1434072.SAMN05216210_3370"/>
<keyword evidence="2 7" id="KW-0732">Signal</keyword>
<proteinExistence type="inferred from homology"/>
<evidence type="ECO:0000256" key="1">
    <source>
        <dbReference type="ARBA" id="ARBA00005791"/>
    </source>
</evidence>
<dbReference type="Pfam" id="PF01323">
    <property type="entry name" value="DSBA"/>
    <property type="match status" value="1"/>
</dbReference>
<dbReference type="PANTHER" id="PTHR35891:SF2">
    <property type="entry name" value="THIOL:DISULFIDE INTERCHANGE PROTEIN DSBA"/>
    <property type="match status" value="1"/>
</dbReference>
<keyword evidence="3 5" id="KW-1015">Disulfide bond</keyword>
<evidence type="ECO:0000313" key="10">
    <source>
        <dbReference type="Proteomes" id="UP000243924"/>
    </source>
</evidence>
<evidence type="ECO:0000259" key="8">
    <source>
        <dbReference type="Pfam" id="PF01323"/>
    </source>
</evidence>
<accession>A0A1H2HWM8</accession>
<evidence type="ECO:0000256" key="3">
    <source>
        <dbReference type="ARBA" id="ARBA00023157"/>
    </source>
</evidence>
<evidence type="ECO:0000256" key="4">
    <source>
        <dbReference type="ARBA" id="ARBA00023284"/>
    </source>
</evidence>
<reference evidence="10" key="1">
    <citation type="submission" date="2016-10" db="EMBL/GenBank/DDBJ databases">
        <authorList>
            <person name="Varghese N."/>
            <person name="Submissions S."/>
        </authorList>
    </citation>
    <scope>NUCLEOTIDE SEQUENCE [LARGE SCALE GENOMIC DNA]</scope>
    <source>
        <strain evidence="10">CECT 8338</strain>
    </source>
</reference>
<dbReference type="CDD" id="cd03019">
    <property type="entry name" value="DsbA_DsbA"/>
    <property type="match status" value="1"/>
</dbReference>
<keyword evidence="4" id="KW-0676">Redox-active center</keyword>
<organism evidence="9 10">
    <name type="scientific">Halopseudomonas salegens</name>
    <dbReference type="NCBI Taxonomy" id="1434072"/>
    <lineage>
        <taxon>Bacteria</taxon>
        <taxon>Pseudomonadati</taxon>
        <taxon>Pseudomonadota</taxon>
        <taxon>Gammaproteobacteria</taxon>
        <taxon>Pseudomonadales</taxon>
        <taxon>Pseudomonadaceae</taxon>
        <taxon>Halopseudomonas</taxon>
    </lineage>
</organism>
<dbReference type="PANTHER" id="PTHR35891">
    <property type="entry name" value="THIOL:DISULFIDE INTERCHANGE PROTEIN DSBA"/>
    <property type="match status" value="1"/>
</dbReference>
<dbReference type="InterPro" id="IPR036249">
    <property type="entry name" value="Thioredoxin-like_sf"/>
</dbReference>
<dbReference type="Proteomes" id="UP000243924">
    <property type="component" value="Chromosome I"/>
</dbReference>
<dbReference type="AlphaFoldDB" id="A0A1H2HWM8"/>
<dbReference type="OrthoDB" id="9784896at2"/>
<evidence type="ECO:0000256" key="6">
    <source>
        <dbReference type="PIRSR" id="PIRSR001488-1"/>
    </source>
</evidence>
<dbReference type="EMBL" id="LT629787">
    <property type="protein sequence ID" value="SDU36267.1"/>
    <property type="molecule type" value="Genomic_DNA"/>
</dbReference>
<evidence type="ECO:0000313" key="9">
    <source>
        <dbReference type="EMBL" id="SDU36267.1"/>
    </source>
</evidence>
<comment type="similarity">
    <text evidence="1">Belongs to the thioredoxin family. DsbA subfamily.</text>
</comment>
<keyword evidence="5" id="KW-0574">Periplasm</keyword>
<dbReference type="GO" id="GO:0016491">
    <property type="term" value="F:oxidoreductase activity"/>
    <property type="evidence" value="ECO:0007669"/>
    <property type="project" value="InterPro"/>
</dbReference>
<protein>
    <recommendedName>
        <fullName evidence="5">Thiol:disulfide interchange protein</fullName>
    </recommendedName>
</protein>
<comment type="subcellular location">
    <subcellularLocation>
        <location evidence="5">Periplasm</location>
    </subcellularLocation>
</comment>
<dbReference type="InterPro" id="IPR050824">
    <property type="entry name" value="Thiol_disulfide_DsbA"/>
</dbReference>
<sequence length="208" mass="23379">MRALISVMTIALLAMVANVQADEYEAGVHYVELPAQAPTQHEDKVEVTELFWYGCGGCNALEPLINAWYPDLPEDAYFRRVPALFGGTWNTHGQLYYTLESLGKLDEAHDAVFHALHQDGRRMTEQSEILDVLEPYDIDADAFEKAWNSFGVNSKMSQAQQLARTYRATGVPTLIINGKYVIQNNATSGFEEVLKIADYLVDMEREAL</sequence>
<dbReference type="GO" id="GO:0042597">
    <property type="term" value="C:periplasmic space"/>
    <property type="evidence" value="ECO:0007669"/>
    <property type="project" value="UniProtKB-SubCell"/>
</dbReference>
<evidence type="ECO:0000256" key="5">
    <source>
        <dbReference type="PIRNR" id="PIRNR001488"/>
    </source>
</evidence>
<feature type="domain" description="DSBA-like thioredoxin" evidence="8">
    <location>
        <begin position="94"/>
        <end position="192"/>
    </location>
</feature>
<dbReference type="RefSeq" id="WP_092389171.1">
    <property type="nucleotide sequence ID" value="NZ_LT629787.1"/>
</dbReference>
<evidence type="ECO:0000256" key="2">
    <source>
        <dbReference type="ARBA" id="ARBA00022729"/>
    </source>
</evidence>
<feature type="signal peptide" evidence="7">
    <location>
        <begin position="1"/>
        <end position="21"/>
    </location>
</feature>
<feature type="disulfide bond" description="Redox-active" evidence="6">
    <location>
        <begin position="55"/>
        <end position="58"/>
    </location>
</feature>
<evidence type="ECO:0000256" key="7">
    <source>
        <dbReference type="SAM" id="SignalP"/>
    </source>
</evidence>
<dbReference type="PIRSF" id="PIRSF001488">
    <property type="entry name" value="Tdi_protein"/>
    <property type="match status" value="1"/>
</dbReference>
<dbReference type="SUPFAM" id="SSF52833">
    <property type="entry name" value="Thioredoxin-like"/>
    <property type="match status" value="1"/>
</dbReference>
<gene>
    <name evidence="9" type="ORF">SAMN05216210_3370</name>
</gene>
<dbReference type="InterPro" id="IPR001853">
    <property type="entry name" value="DSBA-like_thioredoxin_dom"/>
</dbReference>
<name>A0A1H2HWM8_9GAMM</name>
<dbReference type="InterPro" id="IPR023205">
    <property type="entry name" value="DsbA/DsbL"/>
</dbReference>
<feature type="chain" id="PRO_5009276149" description="Thiol:disulfide interchange protein" evidence="7">
    <location>
        <begin position="22"/>
        <end position="208"/>
    </location>
</feature>
<dbReference type="Gene3D" id="3.40.30.10">
    <property type="entry name" value="Glutaredoxin"/>
    <property type="match status" value="1"/>
</dbReference>
<keyword evidence="10" id="KW-1185">Reference proteome</keyword>